<evidence type="ECO:0000256" key="2">
    <source>
        <dbReference type="ARBA" id="ARBA00022980"/>
    </source>
</evidence>
<dbReference type="Proteomes" id="UP000178735">
    <property type="component" value="Unassembled WGS sequence"/>
</dbReference>
<dbReference type="HAMAP" id="MF_01341">
    <property type="entry name" value="Ribosomal_uL15"/>
    <property type="match status" value="1"/>
</dbReference>
<evidence type="ECO:0000313" key="8">
    <source>
        <dbReference type="EMBL" id="OGM02280.1"/>
    </source>
</evidence>
<evidence type="ECO:0000313" key="9">
    <source>
        <dbReference type="Proteomes" id="UP000178735"/>
    </source>
</evidence>
<accession>A0A1F7WHM1</accession>
<comment type="function">
    <text evidence="4">Binds to the 23S rRNA.</text>
</comment>
<reference evidence="8 9" key="1">
    <citation type="journal article" date="2016" name="Nat. Commun.">
        <title>Thousands of microbial genomes shed light on interconnected biogeochemical processes in an aquifer system.</title>
        <authorList>
            <person name="Anantharaman K."/>
            <person name="Brown C.T."/>
            <person name="Hug L.A."/>
            <person name="Sharon I."/>
            <person name="Castelle C.J."/>
            <person name="Probst A.J."/>
            <person name="Thomas B.C."/>
            <person name="Singh A."/>
            <person name="Wilkins M.J."/>
            <person name="Karaoz U."/>
            <person name="Brodie E.L."/>
            <person name="Williams K.H."/>
            <person name="Hubbard S.S."/>
            <person name="Banfield J.F."/>
        </authorList>
    </citation>
    <scope>NUCLEOTIDE SEQUENCE [LARGE SCALE GENOMIC DNA]</scope>
</reference>
<protein>
    <recommendedName>
        <fullName evidence="4">Large ribosomal subunit protein uL15</fullName>
    </recommendedName>
</protein>
<evidence type="ECO:0000256" key="1">
    <source>
        <dbReference type="ARBA" id="ARBA00007320"/>
    </source>
</evidence>
<dbReference type="InterPro" id="IPR005749">
    <property type="entry name" value="Ribosomal_uL15_bac-type"/>
</dbReference>
<feature type="compositionally biased region" description="Basic and acidic residues" evidence="6">
    <location>
        <begin position="11"/>
        <end position="20"/>
    </location>
</feature>
<evidence type="ECO:0000259" key="7">
    <source>
        <dbReference type="Pfam" id="PF00828"/>
    </source>
</evidence>
<dbReference type="InterPro" id="IPR001196">
    <property type="entry name" value="Ribosomal_uL15_CS"/>
</dbReference>
<feature type="compositionally biased region" description="Gly residues" evidence="6">
    <location>
        <begin position="23"/>
        <end position="32"/>
    </location>
</feature>
<dbReference type="Gene3D" id="3.100.10.10">
    <property type="match status" value="1"/>
</dbReference>
<dbReference type="PROSITE" id="PS00475">
    <property type="entry name" value="RIBOSOMAL_L15"/>
    <property type="match status" value="1"/>
</dbReference>
<evidence type="ECO:0000256" key="3">
    <source>
        <dbReference type="ARBA" id="ARBA00023274"/>
    </source>
</evidence>
<dbReference type="GO" id="GO:0019843">
    <property type="term" value="F:rRNA binding"/>
    <property type="evidence" value="ECO:0007669"/>
    <property type="project" value="UniProtKB-UniRule"/>
</dbReference>
<dbReference type="GO" id="GO:0003735">
    <property type="term" value="F:structural constituent of ribosome"/>
    <property type="evidence" value="ECO:0007669"/>
    <property type="project" value="InterPro"/>
</dbReference>
<dbReference type="GO" id="GO:0006412">
    <property type="term" value="P:translation"/>
    <property type="evidence" value="ECO:0007669"/>
    <property type="project" value="UniProtKB-UniRule"/>
</dbReference>
<dbReference type="PANTHER" id="PTHR12934">
    <property type="entry name" value="50S RIBOSOMAL PROTEIN L15"/>
    <property type="match status" value="1"/>
</dbReference>
<comment type="caution">
    <text evidence="8">The sequence shown here is derived from an EMBL/GenBank/DDBJ whole genome shotgun (WGS) entry which is preliminary data.</text>
</comment>
<dbReference type="Pfam" id="PF00828">
    <property type="entry name" value="Ribosomal_L27A"/>
    <property type="match status" value="1"/>
</dbReference>
<keyword evidence="4" id="KW-0694">RNA-binding</keyword>
<dbReference type="STRING" id="1817813.A2008_10145"/>
<comment type="similarity">
    <text evidence="1 4 5">Belongs to the universal ribosomal protein uL15 family.</text>
</comment>
<gene>
    <name evidence="4" type="primary">rplO</name>
    <name evidence="8" type="ORF">A2008_10145</name>
</gene>
<comment type="subunit">
    <text evidence="4">Part of the 50S ribosomal subunit.</text>
</comment>
<keyword evidence="3 4" id="KW-0687">Ribonucleoprotein</keyword>
<feature type="domain" description="Large ribosomal subunit protein uL15/eL18" evidence="7">
    <location>
        <begin position="77"/>
        <end position="145"/>
    </location>
</feature>
<evidence type="ECO:0000256" key="5">
    <source>
        <dbReference type="RuleBase" id="RU003888"/>
    </source>
</evidence>
<dbReference type="PANTHER" id="PTHR12934:SF11">
    <property type="entry name" value="LARGE RIBOSOMAL SUBUNIT PROTEIN UL15M"/>
    <property type="match status" value="1"/>
</dbReference>
<keyword evidence="2 4" id="KW-0689">Ribosomal protein</keyword>
<evidence type="ECO:0000256" key="6">
    <source>
        <dbReference type="SAM" id="MobiDB-lite"/>
    </source>
</evidence>
<dbReference type="AlphaFoldDB" id="A0A1F7WHM1"/>
<proteinExistence type="inferred from homology"/>
<dbReference type="InterPro" id="IPR030878">
    <property type="entry name" value="Ribosomal_uL15"/>
</dbReference>
<feature type="region of interest" description="Disordered" evidence="6">
    <location>
        <begin position="1"/>
        <end position="42"/>
    </location>
</feature>
<dbReference type="GO" id="GO:0022625">
    <property type="term" value="C:cytosolic large ribosomal subunit"/>
    <property type="evidence" value="ECO:0007669"/>
    <property type="project" value="TreeGrafter"/>
</dbReference>
<name>A0A1F7WHM1_9BACT</name>
<dbReference type="NCBIfam" id="TIGR01071">
    <property type="entry name" value="rplO_bact"/>
    <property type="match status" value="1"/>
</dbReference>
<sequence>MYTLGNLEINEGARTKDYRRGRGQGSGNGKTSGKGEKGQKARSHVKFGFEGGQMPLIRRIPKRGFTNHPFRVIYDCVNVSDLERFDNGTKVDISLLVKENMLSGRANGGLKILGNGELKKKLSVVANKVSKKAEEKIKAAGGTVEVI</sequence>
<organism evidence="8 9">
    <name type="scientific">Candidatus Wallbacteria bacterium GWC2_49_35</name>
    <dbReference type="NCBI Taxonomy" id="1817813"/>
    <lineage>
        <taxon>Bacteria</taxon>
        <taxon>Candidatus Walliibacteriota</taxon>
    </lineage>
</organism>
<dbReference type="InterPro" id="IPR036227">
    <property type="entry name" value="Ribosomal_uL15/eL18_sf"/>
</dbReference>
<evidence type="ECO:0000256" key="4">
    <source>
        <dbReference type="HAMAP-Rule" id="MF_01341"/>
    </source>
</evidence>
<keyword evidence="4" id="KW-0699">rRNA-binding</keyword>
<dbReference type="InterPro" id="IPR021131">
    <property type="entry name" value="Ribosomal_uL15/eL18"/>
</dbReference>
<dbReference type="SUPFAM" id="SSF52080">
    <property type="entry name" value="Ribosomal proteins L15p and L18e"/>
    <property type="match status" value="1"/>
</dbReference>
<dbReference type="EMBL" id="MGFH01000212">
    <property type="protein sequence ID" value="OGM02280.1"/>
    <property type="molecule type" value="Genomic_DNA"/>
</dbReference>